<gene>
    <name evidence="1" type="ORF">SAMN06265350_10418</name>
</gene>
<evidence type="ECO:0000313" key="2">
    <source>
        <dbReference type="Proteomes" id="UP000315971"/>
    </source>
</evidence>
<dbReference type="RefSeq" id="WP_142602900.1">
    <property type="nucleotide sequence ID" value="NZ_FXSZ01000004.1"/>
</dbReference>
<dbReference type="Proteomes" id="UP000315971">
    <property type="component" value="Unassembled WGS sequence"/>
</dbReference>
<proteinExistence type="predicted"/>
<dbReference type="InterPro" id="IPR034660">
    <property type="entry name" value="DinB/YfiT-like"/>
</dbReference>
<name>A0A521CFC0_9SPHI</name>
<dbReference type="InterPro" id="IPR011466">
    <property type="entry name" value="DUF1572"/>
</dbReference>
<dbReference type="Pfam" id="PF07609">
    <property type="entry name" value="DUF1572"/>
    <property type="match status" value="1"/>
</dbReference>
<keyword evidence="2" id="KW-1185">Reference proteome</keyword>
<reference evidence="1 2" key="1">
    <citation type="submission" date="2017-05" db="EMBL/GenBank/DDBJ databases">
        <authorList>
            <person name="Varghese N."/>
            <person name="Submissions S."/>
        </authorList>
    </citation>
    <scope>NUCLEOTIDE SEQUENCE [LARGE SCALE GENOMIC DNA]</scope>
    <source>
        <strain evidence="1 2">DSM 21342</strain>
    </source>
</reference>
<dbReference type="AlphaFoldDB" id="A0A521CFC0"/>
<dbReference type="EMBL" id="FXSZ01000004">
    <property type="protein sequence ID" value="SMO58126.1"/>
    <property type="molecule type" value="Genomic_DNA"/>
</dbReference>
<dbReference type="OrthoDB" id="68731at2"/>
<dbReference type="SUPFAM" id="SSF109854">
    <property type="entry name" value="DinB/YfiT-like putative metalloenzymes"/>
    <property type="match status" value="1"/>
</dbReference>
<evidence type="ECO:0008006" key="3">
    <source>
        <dbReference type="Google" id="ProtNLM"/>
    </source>
</evidence>
<accession>A0A521CFC0</accession>
<dbReference type="Gene3D" id="1.20.120.450">
    <property type="entry name" value="dinb family like domain"/>
    <property type="match status" value="1"/>
</dbReference>
<evidence type="ECO:0000313" key="1">
    <source>
        <dbReference type="EMBL" id="SMO58126.1"/>
    </source>
</evidence>
<organism evidence="1 2">
    <name type="scientific">Solitalea koreensis</name>
    <dbReference type="NCBI Taxonomy" id="543615"/>
    <lineage>
        <taxon>Bacteria</taxon>
        <taxon>Pseudomonadati</taxon>
        <taxon>Bacteroidota</taxon>
        <taxon>Sphingobacteriia</taxon>
        <taxon>Sphingobacteriales</taxon>
        <taxon>Sphingobacteriaceae</taxon>
        <taxon>Solitalea</taxon>
    </lineage>
</organism>
<protein>
    <recommendedName>
        <fullName evidence="3">DUF1572 domain-containing protein</fullName>
    </recommendedName>
</protein>
<sequence>METTGAAYLESVKKRFRSLKELGDKTFIQLSDTEMHFEPCTGVNSIAVIIQHLVGNMHSRFTDFLTSDGEKPNRNRDEEFEEQLMPKEELESKWNSAWLILFSTLESLTASDLLKTVFVRSEEHTVLDAINRQLLHYSYHVGQIAYIGKIIKGNDWQTLSIPKGKSDEFNKKMMGR</sequence>